<comment type="caution">
    <text evidence="1">The sequence shown here is derived from an EMBL/GenBank/DDBJ whole genome shotgun (WGS) entry which is preliminary data.</text>
</comment>
<accession>A0ACC0WHW1</accession>
<reference evidence="1 2" key="1">
    <citation type="journal article" date="2022" name="bioRxiv">
        <title>The genome of the oomycete Peronosclerospora sorghi, a cosmopolitan pathogen of maize and sorghum, is inflated with dispersed pseudogenes.</title>
        <authorList>
            <person name="Fletcher K."/>
            <person name="Martin F."/>
            <person name="Isakeit T."/>
            <person name="Cavanaugh K."/>
            <person name="Magill C."/>
            <person name="Michelmore R."/>
        </authorList>
    </citation>
    <scope>NUCLEOTIDE SEQUENCE [LARGE SCALE GENOMIC DNA]</scope>
    <source>
        <strain evidence="1">P6</strain>
    </source>
</reference>
<gene>
    <name evidence="1" type="ORF">PsorP6_012186</name>
</gene>
<dbReference type="Proteomes" id="UP001163321">
    <property type="component" value="Chromosome 12"/>
</dbReference>
<evidence type="ECO:0000313" key="2">
    <source>
        <dbReference type="Proteomes" id="UP001163321"/>
    </source>
</evidence>
<dbReference type="EMBL" id="CM047591">
    <property type="protein sequence ID" value="KAI9918240.1"/>
    <property type="molecule type" value="Genomic_DNA"/>
</dbReference>
<keyword evidence="2" id="KW-1185">Reference proteome</keyword>
<evidence type="ECO:0000313" key="1">
    <source>
        <dbReference type="EMBL" id="KAI9918240.1"/>
    </source>
</evidence>
<sequence>MDSNTDIILRPFSRMDALMSNHPIFYLYFFPPASTPYNLDKLQSSLRALVEHDYPILMGELYVDPNTGITNVKQSKAQQELGGAQHIRFETNPSNTMTTEEAMQKRSWELMPTPRSKTEVICFKGTLLADCGLVIGINANHAVFDGEALFTFIRVWGQHYSGVKKEDRLVVNHDRHLLRGEGVPPKLAHPEYQIAHIETPTDLSFLPATTDHFFHLTRAMLKKIKDMTTGDSMNEGRKPSYVSTVDSITALFAVLISLARGHGQDVRVSTAVNGRKRLEPQLPAHYVGNVVFNTMSTFSPSDFYDDSDKAVPVSASTIGKVARSVRASILKYDPSYLRDALNFLDEQSNMSDVHFGCNFFHGPDLAFTSLLHLGMYNTSFDGTHPCYACIPTIPYSDGVVVLMEAPKPADGIDVVVMLECSAMDRLKEMFSQVSYLYE</sequence>
<proteinExistence type="predicted"/>
<name>A0ACC0WHW1_9STRA</name>
<organism evidence="1 2">
    <name type="scientific">Peronosclerospora sorghi</name>
    <dbReference type="NCBI Taxonomy" id="230839"/>
    <lineage>
        <taxon>Eukaryota</taxon>
        <taxon>Sar</taxon>
        <taxon>Stramenopiles</taxon>
        <taxon>Oomycota</taxon>
        <taxon>Peronosporomycetes</taxon>
        <taxon>Peronosporales</taxon>
        <taxon>Peronosporaceae</taxon>
        <taxon>Peronosclerospora</taxon>
    </lineage>
</organism>
<protein>
    <submittedName>
        <fullName evidence="1">Uncharacterized protein</fullName>
    </submittedName>
</protein>